<dbReference type="Proteomes" id="UP000231501">
    <property type="component" value="Unassembled WGS sequence"/>
</dbReference>
<evidence type="ECO:0000259" key="1">
    <source>
        <dbReference type="Pfam" id="PF13529"/>
    </source>
</evidence>
<dbReference type="Gene3D" id="3.90.70.10">
    <property type="entry name" value="Cysteine proteinases"/>
    <property type="match status" value="1"/>
</dbReference>
<evidence type="ECO:0000313" key="2">
    <source>
        <dbReference type="EMBL" id="PIM51076.1"/>
    </source>
</evidence>
<dbReference type="PANTHER" id="PTHR12558:SF33">
    <property type="entry name" value="BLL7664 PROTEIN"/>
    <property type="match status" value="1"/>
</dbReference>
<evidence type="ECO:0000313" key="3">
    <source>
        <dbReference type="Proteomes" id="UP000231501"/>
    </source>
</evidence>
<accession>A0A2G9C3S9</accession>
<dbReference type="InterPro" id="IPR019734">
    <property type="entry name" value="TPR_rpt"/>
</dbReference>
<dbReference type="EMBL" id="PEOG01000081">
    <property type="protein sequence ID" value="PIM51076.1"/>
    <property type="molecule type" value="Genomic_DNA"/>
</dbReference>
<dbReference type="InterPro" id="IPR011990">
    <property type="entry name" value="TPR-like_helical_dom_sf"/>
</dbReference>
<name>A0A2G9C3S9_9BURK</name>
<dbReference type="SUPFAM" id="SSF48452">
    <property type="entry name" value="TPR-like"/>
    <property type="match status" value="6"/>
</dbReference>
<proteinExistence type="predicted"/>
<reference evidence="2 3" key="1">
    <citation type="submission" date="2017-11" db="EMBL/GenBank/DDBJ databases">
        <title>Draft genome sequence of Mitsuaria sp. HWN-4.</title>
        <authorList>
            <person name="Gundlapally S.R."/>
        </authorList>
    </citation>
    <scope>NUCLEOTIDE SEQUENCE [LARGE SCALE GENOMIC DNA]</scope>
    <source>
        <strain evidence="2 3">HWN-4</strain>
    </source>
</reference>
<keyword evidence="3" id="KW-1185">Reference proteome</keyword>
<protein>
    <recommendedName>
        <fullName evidence="1">Peptidase C39-like domain-containing protein</fullName>
    </recommendedName>
</protein>
<sequence>MNMREGSAPALPIQDWSAIDRSLDLGHYLTVADRIDGWIADGSPDAVVRAIRALSYLGDDRRAETLALRLGRRHPDHPQARLYLLRAVLARQGPFGMWRAWRRWPSPPGQDDASRADEHALRGTWLGQLRDFSRACDQHEQAIALDPSDPWLRIEYSFTLMGQDRYQDMLARAREALALCPGYRSGIQAEARALTLLNRQDEAIEVLRAGMAGTECAAIVLQLADLLKEREAWSEVLALLGEAERMMPLANLAERGYLEARRADALMRLGRHAEAREAALRVPGTGFYSALADRLVDPPAGQTRVLLRLPFVRQHWSTCAPATLSSLCQYWGWAAEHLEIAQAICYDGTSDANERLWAEQRGFVARDFRLDWDSACALIDAGVPFSLVTKGAASGHLQAVAGYDRLRRTLLIRDPFHPSHAEMEAAPLFAAQAAHGPRAMVLVPPDQAHRLDGIALPEVDDHDELFRLQTALERHDRPAAVAARDVLVARAPGSRLAWRAARLVALYDGNEPAILEATEALLAMFPDDPQLRLSQVASLTAIAGQAASSRALEAQAAMPEADPLLLVRWADRLALDSRRAWQARHCLRRAIRRGPLMGQVWWQWADFEWAHGSREDALALYRWTACLQATDEQAARAYMTACRVLGHEAEGLAFLREREREWGGRSSAPLITLYQQLDLAERAEEAEALLQAGLVRRAEDASLKLFVAEQRLRRQQLEAAQALVDAAVQPAHPAEVLRLRALLDEARGELDAALRWADEACALQPFGLALHRLRLRLLSRRDGQAAALAALRKVAGRHPAHYGLQRLLFDWVPDRPEEVNAVLERLREHHPDDAWTRRELAVQASRQGRHDEAVAIAEAACALTPERADAQGVLAYVRHRRDGYDAALPALWRAVALDADYDFAMRLLVSAAPDPAKARDAVDRAAAELDRQVVLGDGWLCFQQVAGRGWRATAVARRLMRALRRQPETWHVWIALARQWIESGRAPRARRLLVEAARRFTALPRVQHELAVALRQIGDREGARAACEVVLAESPGWNAAVRLQVDLLTETQPDYEAAEHVVTRALHHAHDDDDLIALLAWLHERRQRPDDALREARRSLLLNPRPTWVWALVRRVCEAGERLHDFDALVDEVERSRPGDAGAWLVRASQGRDDAEALAAAERAVALSPLLEAAWNARFERLARLSRHDEIEALLKALPWPGAAPVALRAWEARCAWRRGDRAGAVARLRTLIEEVPDDETLWRDLADWEDARDENAAYLEAARRLRALLPHRGLSHAYVGHALFKVGRHAEAVVDLRRAMELEGGYLFAARVLCEAAEQVGDHESVEWAVRSQWAAEPTTDLARRAVIAASRAGRRNLAFEWLERLVDLPGYDLTQSRLACEAIDAAGWGQGLAAWQLARIERGEGAPGLAYHWLSAQARRRSDLITAFAAARLLRRAQGQLLLRGLLRWLVDTKHDFWLRWLVRHHGDRLRADPASWGETSYALVSRDLFRETVHWMRDWRERTQPPLYALTNLCIALARRGHWDQLDEVVAHALPRDPYHEDMRLWELAVLAAQSRTEQLEHRLARRHEWSPSGWMTPVLSMIEAYATLMRTRGRDGSVAALRRAVVSDGPGASIWRWLRHPARWVHTAPMQRWRWFIPQ</sequence>
<dbReference type="PANTHER" id="PTHR12558">
    <property type="entry name" value="CELL DIVISION CYCLE 16,23,27"/>
    <property type="match status" value="1"/>
</dbReference>
<gene>
    <name evidence="2" type="ORF">CS062_21750</name>
</gene>
<dbReference type="InterPro" id="IPR039564">
    <property type="entry name" value="Peptidase_C39-like"/>
</dbReference>
<dbReference type="Pfam" id="PF13529">
    <property type="entry name" value="Peptidase_C39_2"/>
    <property type="match status" value="1"/>
</dbReference>
<comment type="caution">
    <text evidence="2">The sequence shown here is derived from an EMBL/GenBank/DDBJ whole genome shotgun (WGS) entry which is preliminary data.</text>
</comment>
<dbReference type="RefSeq" id="WP_099863659.1">
    <property type="nucleotide sequence ID" value="NZ_PEOG01000081.1"/>
</dbReference>
<dbReference type="Gene3D" id="1.25.40.10">
    <property type="entry name" value="Tetratricopeptide repeat domain"/>
    <property type="match status" value="6"/>
</dbReference>
<feature type="domain" description="Peptidase C39-like" evidence="1">
    <location>
        <begin position="309"/>
        <end position="415"/>
    </location>
</feature>
<organism evidence="2 3">
    <name type="scientific">Roseateles chitinivorans</name>
    <dbReference type="NCBI Taxonomy" id="2917965"/>
    <lineage>
        <taxon>Bacteria</taxon>
        <taxon>Pseudomonadati</taxon>
        <taxon>Pseudomonadota</taxon>
        <taxon>Betaproteobacteria</taxon>
        <taxon>Burkholderiales</taxon>
        <taxon>Sphaerotilaceae</taxon>
        <taxon>Roseateles</taxon>
    </lineage>
</organism>
<dbReference type="OrthoDB" id="221093at2"/>
<dbReference type="SMART" id="SM00028">
    <property type="entry name" value="TPR"/>
    <property type="match status" value="7"/>
</dbReference>